<evidence type="ECO:0000313" key="1">
    <source>
        <dbReference type="EMBL" id="STT83013.1"/>
    </source>
</evidence>
<dbReference type="AlphaFoldDB" id="A0A377XHH5"/>
<reference evidence="1 2" key="1">
    <citation type="submission" date="2018-06" db="EMBL/GenBank/DDBJ databases">
        <authorList>
            <consortium name="Pathogen Informatics"/>
            <person name="Doyle S."/>
        </authorList>
    </citation>
    <scope>NUCLEOTIDE SEQUENCE [LARGE SCALE GENOMIC DNA]</scope>
    <source>
        <strain evidence="1 2">NCTC5047</strain>
    </source>
</reference>
<name>A0A377XHH5_KLEPN</name>
<dbReference type="Proteomes" id="UP000254340">
    <property type="component" value="Unassembled WGS sequence"/>
</dbReference>
<protein>
    <submittedName>
        <fullName evidence="1">Uncharacterized protein</fullName>
    </submittedName>
</protein>
<organism evidence="1 2">
    <name type="scientific">Klebsiella pneumoniae</name>
    <dbReference type="NCBI Taxonomy" id="573"/>
    <lineage>
        <taxon>Bacteria</taxon>
        <taxon>Pseudomonadati</taxon>
        <taxon>Pseudomonadota</taxon>
        <taxon>Gammaproteobacteria</taxon>
        <taxon>Enterobacterales</taxon>
        <taxon>Enterobacteriaceae</taxon>
        <taxon>Klebsiella/Raoultella group</taxon>
        <taxon>Klebsiella</taxon>
        <taxon>Klebsiella pneumoniae complex</taxon>
    </lineage>
</organism>
<accession>A0A377XHH5</accession>
<dbReference type="EMBL" id="UGLH01000006">
    <property type="protein sequence ID" value="STT83013.1"/>
    <property type="molecule type" value="Genomic_DNA"/>
</dbReference>
<evidence type="ECO:0000313" key="2">
    <source>
        <dbReference type="Proteomes" id="UP000254340"/>
    </source>
</evidence>
<gene>
    <name evidence="1" type="ORF">NCTC5047_03998</name>
</gene>
<proteinExistence type="predicted"/>
<sequence length="87" mass="9065">MVKDVGERRAKKAGVVAVEGVLVKLDNTADGMAEGFRRDGAPVGATAADIMVALDDGNACSLFHQSHGGAFPARTGTNHYCIIIPRV</sequence>